<evidence type="ECO:0000313" key="3">
    <source>
        <dbReference type="Proteomes" id="UP000245533"/>
    </source>
</evidence>
<dbReference type="AlphaFoldDB" id="A0A316TV87"/>
<keyword evidence="1" id="KW-0812">Transmembrane</keyword>
<keyword evidence="3" id="KW-1185">Reference proteome</keyword>
<dbReference type="EMBL" id="QGGB01000007">
    <property type="protein sequence ID" value="PWN06352.1"/>
    <property type="molecule type" value="Genomic_DNA"/>
</dbReference>
<dbReference type="SUPFAM" id="SSF52833">
    <property type="entry name" value="Thioredoxin-like"/>
    <property type="match status" value="1"/>
</dbReference>
<evidence type="ECO:0008006" key="4">
    <source>
        <dbReference type="Google" id="ProtNLM"/>
    </source>
</evidence>
<feature type="transmembrane region" description="Helical" evidence="1">
    <location>
        <begin position="7"/>
        <end position="28"/>
    </location>
</feature>
<evidence type="ECO:0000313" key="2">
    <source>
        <dbReference type="EMBL" id="PWN06352.1"/>
    </source>
</evidence>
<reference evidence="2 3" key="1">
    <citation type="submission" date="2018-05" db="EMBL/GenBank/DDBJ databases">
        <title>Rhodohalobacter halophilus gen. nov., sp. nov., a moderately halophilic member of the family Balneolaceae.</title>
        <authorList>
            <person name="Liu Z.-W."/>
        </authorList>
    </citation>
    <scope>NUCLEOTIDE SEQUENCE [LARGE SCALE GENOMIC DNA]</scope>
    <source>
        <strain evidence="2 3">8A47</strain>
    </source>
</reference>
<organism evidence="2 3">
    <name type="scientific">Rhodohalobacter mucosus</name>
    <dbReference type="NCBI Taxonomy" id="2079485"/>
    <lineage>
        <taxon>Bacteria</taxon>
        <taxon>Pseudomonadati</taxon>
        <taxon>Balneolota</taxon>
        <taxon>Balneolia</taxon>
        <taxon>Balneolales</taxon>
        <taxon>Balneolaceae</taxon>
        <taxon>Rhodohalobacter</taxon>
    </lineage>
</organism>
<comment type="caution">
    <text evidence="2">The sequence shown here is derived from an EMBL/GenBank/DDBJ whole genome shotgun (WGS) entry which is preliminary data.</text>
</comment>
<keyword evidence="1" id="KW-0472">Membrane</keyword>
<evidence type="ECO:0000256" key="1">
    <source>
        <dbReference type="SAM" id="Phobius"/>
    </source>
</evidence>
<dbReference type="Proteomes" id="UP000245533">
    <property type="component" value="Unassembled WGS sequence"/>
</dbReference>
<name>A0A316TV87_9BACT</name>
<dbReference type="InterPro" id="IPR036249">
    <property type="entry name" value="Thioredoxin-like_sf"/>
</dbReference>
<dbReference type="RefSeq" id="WP_109647145.1">
    <property type="nucleotide sequence ID" value="NZ_QGGB01000007.1"/>
</dbReference>
<accession>A0A316TV87</accession>
<protein>
    <recommendedName>
        <fullName evidence="4">Thioredoxin domain-containing protein</fullName>
    </recommendedName>
</protein>
<proteinExistence type="predicted"/>
<keyword evidence="1" id="KW-1133">Transmembrane helix</keyword>
<sequence length="178" mass="20223">MRLDPKYFNLFIAICALLTLIVIIYGTINYSNQQALEFRDNLEAVQLDTLSFNRFNSDEIISLTQFEGEPVIIQFWSTWSGKSIGVNRFLDEYIDVHPSLRVVAAIVRDGDEQVSRYLSENNHDFIIVQGTEFFQEILIPGVPSQILISRSGTLFDAQVGDDIDALRTKLDSLLRDGT</sequence>
<gene>
    <name evidence="2" type="ORF">DDZ15_11060</name>
</gene>
<dbReference type="Gene3D" id="3.40.30.10">
    <property type="entry name" value="Glutaredoxin"/>
    <property type="match status" value="1"/>
</dbReference>
<dbReference type="OrthoDB" id="1524267at2"/>